<evidence type="ECO:0000259" key="3">
    <source>
        <dbReference type="Pfam" id="PF19313"/>
    </source>
</evidence>
<evidence type="ECO:0000256" key="1">
    <source>
        <dbReference type="SAM" id="SignalP"/>
    </source>
</evidence>
<feature type="chain" id="PRO_5047195778" evidence="1">
    <location>
        <begin position="23"/>
        <end position="737"/>
    </location>
</feature>
<dbReference type="Pfam" id="PF06452">
    <property type="entry name" value="CBM9_1"/>
    <property type="match status" value="1"/>
</dbReference>
<dbReference type="Gene3D" id="2.60.40.1190">
    <property type="match status" value="1"/>
</dbReference>
<dbReference type="Proteomes" id="UP001302349">
    <property type="component" value="Chromosome"/>
</dbReference>
<evidence type="ECO:0000313" key="4">
    <source>
        <dbReference type="EMBL" id="WOK06827.1"/>
    </source>
</evidence>
<gene>
    <name evidence="4" type="ORF">RT717_27550</name>
</gene>
<feature type="domain" description="DUF5916" evidence="3">
    <location>
        <begin position="243"/>
        <end position="356"/>
    </location>
</feature>
<evidence type="ECO:0000313" key="5">
    <source>
        <dbReference type="Proteomes" id="UP001302349"/>
    </source>
</evidence>
<sequence length="737" mass="83192">MKTNFTISIILGILMLFQNAKAQDIFSPSEKRLSIRATSINDKMAIDGVLEEEAWSRADSLSDFIQIEPNQGRASENKTTVKLLFDKEFLYIGVNCFDKLGRGGIRVPDLKRDFDWRAHDTFAVCIDGFSDNRNSMSFVTNPYGAQKDYLSFDAVLFDSDWNGLWKVRTSITEEGWFAEFQIPWKSIRYAKGSGETQSWGINFLRLRRASNEISAWSPYPRSFSFNRMEYSGELIEIQPPTPSTNIQVNPYSLVSANRQMANNKFSDFDARYKLGGDVKWAINSNAIVDLTVNTDFAQADADVQVNNVSRFSVLFPEKRQFFLENASLFGPGLMADGNTSGKMQILPFFSRRIGLAQEGRPMPVDGGVRLVNRSLKQNFGLMAVRQRSYDTLPSANFAVGRYSKNLGKQNRLGAIATMKSTTGSHTNLTGGFDGFLRLGNSNSLNFMALQSINDNGTGKGFGGYSQYYYTSNSITAWWTESIVTKDFTTEMGFLSRTDIIGTNPGAVANLRGKYIPFKRFIRSLQPGVSTGWYHQASSKILLERELKLTPFWLEMQHGGFFGFDWSSQHQNLITSFIPLGVSIDPGQYDFQRYSFTAGSDPSRKVSYSLKYEFGEYYDGKLKTSDAALSIIPIPHISLKASISRNQFESVGINSDSRDVILYTLQGRLALNPRIQLVGLYQKTSQNGLDSYNARFAWEYRPLSYIYLVLNSRETLGDDYVSQTEQQGIFKVSYLKQF</sequence>
<dbReference type="Pfam" id="PF19313">
    <property type="entry name" value="DUF5916"/>
    <property type="match status" value="1"/>
</dbReference>
<dbReference type="InterPro" id="IPR045670">
    <property type="entry name" value="DUF5916"/>
</dbReference>
<proteinExistence type="predicted"/>
<protein>
    <submittedName>
        <fullName evidence="4">DUF5916 domain-containing protein</fullName>
    </submittedName>
</protein>
<keyword evidence="5" id="KW-1185">Reference proteome</keyword>
<dbReference type="SUPFAM" id="SSF49344">
    <property type="entry name" value="CBD9-like"/>
    <property type="match status" value="1"/>
</dbReference>
<reference evidence="4 5" key="1">
    <citation type="journal article" date="2023" name="Microbiol. Resour. Announc.">
        <title>Complete Genome Sequence of Imperialibacter roseus strain P4T.</title>
        <authorList>
            <person name="Tizabi D.R."/>
            <person name="Bachvaroff T."/>
            <person name="Hill R.T."/>
        </authorList>
    </citation>
    <scope>NUCLEOTIDE SEQUENCE [LARGE SCALE GENOMIC DNA]</scope>
    <source>
        <strain evidence="4 5">P4T</strain>
    </source>
</reference>
<name>A0ABZ0IP70_9BACT</name>
<organism evidence="4 5">
    <name type="scientific">Imperialibacter roseus</name>
    <dbReference type="NCBI Taxonomy" id="1324217"/>
    <lineage>
        <taxon>Bacteria</taxon>
        <taxon>Pseudomonadati</taxon>
        <taxon>Bacteroidota</taxon>
        <taxon>Cytophagia</taxon>
        <taxon>Cytophagales</taxon>
        <taxon>Flammeovirgaceae</taxon>
        <taxon>Imperialibacter</taxon>
    </lineage>
</organism>
<feature type="domain" description="Carbohydrate-binding" evidence="2">
    <location>
        <begin position="46"/>
        <end position="203"/>
    </location>
</feature>
<dbReference type="CDD" id="cd09618">
    <property type="entry name" value="CBM9_like_2"/>
    <property type="match status" value="1"/>
</dbReference>
<dbReference type="EMBL" id="CP136051">
    <property type="protein sequence ID" value="WOK06827.1"/>
    <property type="molecule type" value="Genomic_DNA"/>
</dbReference>
<feature type="signal peptide" evidence="1">
    <location>
        <begin position="1"/>
        <end position="22"/>
    </location>
</feature>
<keyword evidence="1" id="KW-0732">Signal</keyword>
<evidence type="ECO:0000259" key="2">
    <source>
        <dbReference type="Pfam" id="PF06452"/>
    </source>
</evidence>
<dbReference type="InterPro" id="IPR010502">
    <property type="entry name" value="Carb-bd_dom_fam9"/>
</dbReference>
<accession>A0ABZ0IP70</accession>
<dbReference type="RefSeq" id="WP_317489528.1">
    <property type="nucleotide sequence ID" value="NZ_CP136051.1"/>
</dbReference>